<keyword evidence="7" id="KW-0413">Isomerase</keyword>
<evidence type="ECO:0000313" key="14">
    <source>
        <dbReference type="Proteomes" id="UP000327013"/>
    </source>
</evidence>
<dbReference type="Pfam" id="PF07749">
    <property type="entry name" value="ERp29"/>
    <property type="match status" value="1"/>
</dbReference>
<dbReference type="InterPro" id="IPR013766">
    <property type="entry name" value="Thioredoxin_domain"/>
</dbReference>
<feature type="domain" description="Thioredoxin" evidence="12">
    <location>
        <begin position="131"/>
        <end position="247"/>
    </location>
</feature>
<dbReference type="CDD" id="cd02998">
    <property type="entry name" value="PDI_a_ERp38"/>
    <property type="match status" value="2"/>
</dbReference>
<comment type="similarity">
    <text evidence="2 10">Belongs to the protein disulfide isomerase family.</text>
</comment>
<dbReference type="PROSITE" id="PS00194">
    <property type="entry name" value="THIOREDOXIN_1"/>
    <property type="match status" value="2"/>
</dbReference>
<dbReference type="EMBL" id="VIBQ01000017">
    <property type="protein sequence ID" value="KAB8360677.1"/>
    <property type="molecule type" value="Genomic_DNA"/>
</dbReference>
<dbReference type="InterPro" id="IPR017937">
    <property type="entry name" value="Thioredoxin_CS"/>
</dbReference>
<evidence type="ECO:0000256" key="5">
    <source>
        <dbReference type="ARBA" id="ARBA00022737"/>
    </source>
</evidence>
<keyword evidence="14" id="KW-1185">Reference proteome</keyword>
<dbReference type="PANTHER" id="PTHR45672:SF11">
    <property type="entry name" value="PROTEIN DISULFIDE-ISOMERASE C17H9.14C"/>
    <property type="match status" value="1"/>
</dbReference>
<dbReference type="GO" id="GO:0006457">
    <property type="term" value="P:protein folding"/>
    <property type="evidence" value="ECO:0007669"/>
    <property type="project" value="TreeGrafter"/>
</dbReference>
<dbReference type="InterPro" id="IPR051063">
    <property type="entry name" value="PDI"/>
</dbReference>
<keyword evidence="5" id="KW-0677">Repeat</keyword>
<dbReference type="InterPro" id="IPR036356">
    <property type="entry name" value="ERp29_C_sf"/>
</dbReference>
<evidence type="ECO:0000256" key="10">
    <source>
        <dbReference type="RuleBase" id="RU004208"/>
    </source>
</evidence>
<dbReference type="Proteomes" id="UP000327013">
    <property type="component" value="Unassembled WGS sequence"/>
</dbReference>
<dbReference type="PANTHER" id="PTHR45672">
    <property type="entry name" value="PROTEIN DISULFIDE-ISOMERASE C17H9.14C-RELATED"/>
    <property type="match status" value="1"/>
</dbReference>
<dbReference type="PRINTS" id="PR00421">
    <property type="entry name" value="THIOREDOXIN"/>
</dbReference>
<dbReference type="FunFam" id="3.40.30.10:FF:000032">
    <property type="entry name" value="Protein disulfide-isomerase A6 homolog"/>
    <property type="match status" value="1"/>
</dbReference>
<accession>A0A5N6KYV8</accession>
<dbReference type="GO" id="GO:0005783">
    <property type="term" value="C:endoplasmic reticulum"/>
    <property type="evidence" value="ECO:0007669"/>
    <property type="project" value="InterPro"/>
</dbReference>
<dbReference type="Gene3D" id="3.40.30.10">
    <property type="entry name" value="Glutaredoxin"/>
    <property type="match status" value="2"/>
</dbReference>
<dbReference type="Gene3D" id="1.20.1150.12">
    <property type="entry name" value="Endoplasmic reticulum resident protein 29, C-terminal domain"/>
    <property type="match status" value="1"/>
</dbReference>
<feature type="domain" description="Thioredoxin" evidence="12">
    <location>
        <begin position="9"/>
        <end position="128"/>
    </location>
</feature>
<evidence type="ECO:0000256" key="8">
    <source>
        <dbReference type="ARBA" id="ARBA00023284"/>
    </source>
</evidence>
<dbReference type="SUPFAM" id="SSF52833">
    <property type="entry name" value="Thioredoxin-like"/>
    <property type="match status" value="2"/>
</dbReference>
<evidence type="ECO:0000256" key="7">
    <source>
        <dbReference type="ARBA" id="ARBA00023235"/>
    </source>
</evidence>
<dbReference type="GO" id="GO:0003756">
    <property type="term" value="F:protein disulfide isomerase activity"/>
    <property type="evidence" value="ECO:0007669"/>
    <property type="project" value="UniProtKB-EC"/>
</dbReference>
<comment type="catalytic activity">
    <reaction evidence="1">
        <text>Catalyzes the rearrangement of -S-S- bonds in proteins.</text>
        <dbReference type="EC" id="5.3.4.1"/>
    </reaction>
</comment>
<keyword evidence="8" id="KW-0676">Redox-active center</keyword>
<dbReference type="InterPro" id="IPR036249">
    <property type="entry name" value="Thioredoxin-like_sf"/>
</dbReference>
<proteinExistence type="inferred from homology"/>
<dbReference type="Pfam" id="PF00085">
    <property type="entry name" value="Thioredoxin"/>
    <property type="match status" value="2"/>
</dbReference>
<dbReference type="PROSITE" id="PS51352">
    <property type="entry name" value="THIOREDOXIN_2"/>
    <property type="match status" value="2"/>
</dbReference>
<feature type="signal peptide" evidence="11">
    <location>
        <begin position="1"/>
        <end position="19"/>
    </location>
</feature>
<evidence type="ECO:0000313" key="13">
    <source>
        <dbReference type="EMBL" id="KAB8360677.1"/>
    </source>
</evidence>
<dbReference type="EC" id="5.3.4.1" evidence="3"/>
<protein>
    <recommendedName>
        <fullName evidence="3">protein disulfide-isomerase</fullName>
        <ecNumber evidence="3">5.3.4.1</ecNumber>
    </recommendedName>
    <alternativeName>
        <fullName evidence="9">P5</fullName>
    </alternativeName>
</protein>
<dbReference type="InterPro" id="IPR011679">
    <property type="entry name" value="ERp29_C"/>
</dbReference>
<evidence type="ECO:0000256" key="4">
    <source>
        <dbReference type="ARBA" id="ARBA00022729"/>
    </source>
</evidence>
<keyword evidence="6" id="KW-1015">Disulfide bond</keyword>
<feature type="chain" id="PRO_5024466138" description="protein disulfide-isomerase" evidence="11">
    <location>
        <begin position="20"/>
        <end position="362"/>
    </location>
</feature>
<gene>
    <name evidence="13" type="ORF">FH972_024414</name>
</gene>
<dbReference type="SUPFAM" id="SSF47933">
    <property type="entry name" value="ERP29 C domain-like"/>
    <property type="match status" value="1"/>
</dbReference>
<evidence type="ECO:0000256" key="3">
    <source>
        <dbReference type="ARBA" id="ARBA00012723"/>
    </source>
</evidence>
<evidence type="ECO:0000256" key="6">
    <source>
        <dbReference type="ARBA" id="ARBA00023157"/>
    </source>
</evidence>
<reference evidence="13 14" key="1">
    <citation type="submission" date="2019-06" db="EMBL/GenBank/DDBJ databases">
        <title>A chromosomal-level reference genome of Carpinus fangiana (Coryloideae, Betulaceae).</title>
        <authorList>
            <person name="Yang X."/>
            <person name="Wang Z."/>
            <person name="Zhang L."/>
            <person name="Hao G."/>
            <person name="Liu J."/>
            <person name="Yang Y."/>
        </authorList>
    </citation>
    <scope>NUCLEOTIDE SEQUENCE [LARGE SCALE GENOMIC DNA]</scope>
    <source>
        <strain evidence="13">Cfa_2016G</strain>
        <tissue evidence="13">Leaf</tissue>
    </source>
</reference>
<dbReference type="NCBIfam" id="TIGR01126">
    <property type="entry name" value="pdi_dom"/>
    <property type="match status" value="2"/>
</dbReference>
<dbReference type="OrthoDB" id="10264505at2759"/>
<comment type="caution">
    <text evidence="13">The sequence shown here is derived from an EMBL/GenBank/DDBJ whole genome shotgun (WGS) entry which is preliminary data.</text>
</comment>
<name>A0A5N6KYV8_9ROSI</name>
<dbReference type="AlphaFoldDB" id="A0A5N6KYV8"/>
<evidence type="ECO:0000256" key="9">
    <source>
        <dbReference type="ARBA" id="ARBA00080925"/>
    </source>
</evidence>
<evidence type="ECO:0000256" key="1">
    <source>
        <dbReference type="ARBA" id="ARBA00001182"/>
    </source>
</evidence>
<evidence type="ECO:0000256" key="11">
    <source>
        <dbReference type="SAM" id="SignalP"/>
    </source>
</evidence>
<evidence type="ECO:0000256" key="2">
    <source>
        <dbReference type="ARBA" id="ARBA00006347"/>
    </source>
</evidence>
<sequence length="362" mass="39375">MVQLKTILLPVLGLIGASAASNVKDLTPSTFKDEVFNGVPSLVEFFAPWCGHCKKLAPIYEELADSFVSKKINIAKVDADEHKSLGTDYGIQGFPTIKFFDGKSEKPIDYSGGRDLESFQTFIQEKTGVKAKKAAAAPSEVVHATDSTFGKLIGKDQSVFVAFTAPWCGHCKTLAPEWEKLAYDFAPEESVVIAKVDAEANKGVASKYGVKSYPTIKFFPKGSTEPIEYDGSRVENSLVKFVNEKAETHRAPGGGLDAAAGTIVALDSIISKLTGSNGAELYEEAHKAAKGLKDLSAEYYVKVLQKTNENKDYAQKELIRLQGILKKGGLARANEDKFSTRANILKKFVQGEKSFEAVKEEL</sequence>
<dbReference type="InterPro" id="IPR005788">
    <property type="entry name" value="PDI_thioredoxin-like_dom"/>
</dbReference>
<keyword evidence="4 11" id="KW-0732">Signal</keyword>
<organism evidence="13 14">
    <name type="scientific">Carpinus fangiana</name>
    <dbReference type="NCBI Taxonomy" id="176857"/>
    <lineage>
        <taxon>Eukaryota</taxon>
        <taxon>Viridiplantae</taxon>
        <taxon>Streptophyta</taxon>
        <taxon>Embryophyta</taxon>
        <taxon>Tracheophyta</taxon>
        <taxon>Spermatophyta</taxon>
        <taxon>Magnoliopsida</taxon>
        <taxon>eudicotyledons</taxon>
        <taxon>Gunneridae</taxon>
        <taxon>Pentapetalae</taxon>
        <taxon>rosids</taxon>
        <taxon>fabids</taxon>
        <taxon>Fagales</taxon>
        <taxon>Betulaceae</taxon>
        <taxon>Carpinus</taxon>
    </lineage>
</organism>
<evidence type="ECO:0000259" key="12">
    <source>
        <dbReference type="PROSITE" id="PS51352"/>
    </source>
</evidence>